<reference evidence="5" key="1">
    <citation type="journal article" date="2021" name="PeerJ">
        <title>Extensive microbial diversity within the chicken gut microbiome revealed by metagenomics and culture.</title>
        <authorList>
            <person name="Gilroy R."/>
            <person name="Ravi A."/>
            <person name="Getino M."/>
            <person name="Pursley I."/>
            <person name="Horton D.L."/>
            <person name="Alikhan N.F."/>
            <person name="Baker D."/>
            <person name="Gharbi K."/>
            <person name="Hall N."/>
            <person name="Watson M."/>
            <person name="Adriaenssens E.M."/>
            <person name="Foster-Nyarko E."/>
            <person name="Jarju S."/>
            <person name="Secka A."/>
            <person name="Antonio M."/>
            <person name="Oren A."/>
            <person name="Chaudhuri R.R."/>
            <person name="La Ragione R."/>
            <person name="Hildebrand F."/>
            <person name="Pallen M.J."/>
        </authorList>
    </citation>
    <scope>NUCLEOTIDE SEQUENCE</scope>
    <source>
        <strain evidence="5">1719</strain>
    </source>
</reference>
<organism evidence="5 6">
    <name type="scientific">Candidatus Sphingobacterium stercoripullorum</name>
    <dbReference type="NCBI Taxonomy" id="2838759"/>
    <lineage>
        <taxon>Bacteria</taxon>
        <taxon>Pseudomonadati</taxon>
        <taxon>Bacteroidota</taxon>
        <taxon>Sphingobacteriia</taxon>
        <taxon>Sphingobacteriales</taxon>
        <taxon>Sphingobacteriaceae</taxon>
        <taxon>Sphingobacterium</taxon>
    </lineage>
</organism>
<dbReference type="PROSITE" id="PS52016">
    <property type="entry name" value="TONB_DEPENDENT_REC_3"/>
    <property type="match status" value="1"/>
</dbReference>
<evidence type="ECO:0000256" key="2">
    <source>
        <dbReference type="PROSITE-ProRule" id="PRU01360"/>
    </source>
</evidence>
<dbReference type="InterPro" id="IPR012910">
    <property type="entry name" value="Plug_dom"/>
</dbReference>
<comment type="similarity">
    <text evidence="2">Belongs to the TonB-dependent receptor family.</text>
</comment>
<name>A0A9D2AYC4_9SPHI</name>
<feature type="chain" id="PRO_5038404819" evidence="3">
    <location>
        <begin position="22"/>
        <end position="403"/>
    </location>
</feature>
<accession>A0A9D2AYC4</accession>
<keyword evidence="2" id="KW-1134">Transmembrane beta strand</keyword>
<protein>
    <submittedName>
        <fullName evidence="5">TonB-dependent receptor plug domain-containing protein</fullName>
    </submittedName>
</protein>
<keyword evidence="2" id="KW-0998">Cell outer membrane</keyword>
<keyword evidence="2" id="KW-0812">Transmembrane</keyword>
<feature type="domain" description="TonB-dependent receptor plug" evidence="4">
    <location>
        <begin position="51"/>
        <end position="154"/>
    </location>
</feature>
<keyword evidence="1 3" id="KW-0732">Signal</keyword>
<evidence type="ECO:0000256" key="1">
    <source>
        <dbReference type="ARBA" id="ARBA00022729"/>
    </source>
</evidence>
<dbReference type="GO" id="GO:0015344">
    <property type="term" value="F:siderophore uptake transmembrane transporter activity"/>
    <property type="evidence" value="ECO:0007669"/>
    <property type="project" value="TreeGrafter"/>
</dbReference>
<evidence type="ECO:0000259" key="4">
    <source>
        <dbReference type="Pfam" id="PF07715"/>
    </source>
</evidence>
<evidence type="ECO:0000256" key="3">
    <source>
        <dbReference type="SAM" id="SignalP"/>
    </source>
</evidence>
<sequence length="403" mass="45235">MKYLKLSFVISICFLGLQVRAQQKVTFDTLENNVLDEVVITGQFEPQSMKNSVYKVRTISSEEIRLRASTTVENILNTQLGMRFSNDLTLGESDIQLMGMSGQNVKVLIDGIPLVDRGATKQSLSNIDVNNIARIEVVEGPMSVMYGTDALAGVINIITKKGNGNDNLLITARIQEETTGNEYNAFNKEGTHNGSLGVDWEKNGWQIKGSGSRNNFGGWQGTSTGRVLDWNPKDQWLASGTLGYRNNKTNTWYRLDYLDEDIYSPGVLNTNNLKAVDKNYLTSRYNHVVQSEWQMNSWMSISGAASYQNYERTTRTMMHDFKNNTAELTTGAGEQDVAKFTSMIFRGTLQYKLTEKVFLQPGLEINSNTGSGERIKEEPTINDYAFFVSSELKPLNWLNIRPG</sequence>
<dbReference type="AlphaFoldDB" id="A0A9D2AYC4"/>
<comment type="subcellular location">
    <subcellularLocation>
        <location evidence="2">Cell outer membrane</location>
        <topology evidence="2">Multi-pass membrane protein</topology>
    </subcellularLocation>
</comment>
<dbReference type="SUPFAM" id="SSF56935">
    <property type="entry name" value="Porins"/>
    <property type="match status" value="1"/>
</dbReference>
<dbReference type="PANTHER" id="PTHR30069:SF29">
    <property type="entry name" value="HEMOGLOBIN AND HEMOGLOBIN-HAPTOGLOBIN-BINDING PROTEIN 1-RELATED"/>
    <property type="match status" value="1"/>
</dbReference>
<dbReference type="PANTHER" id="PTHR30069">
    <property type="entry name" value="TONB-DEPENDENT OUTER MEMBRANE RECEPTOR"/>
    <property type="match status" value="1"/>
</dbReference>
<keyword evidence="5" id="KW-0675">Receptor</keyword>
<reference evidence="5" key="2">
    <citation type="submission" date="2021-04" db="EMBL/GenBank/DDBJ databases">
        <authorList>
            <person name="Gilroy R."/>
        </authorList>
    </citation>
    <scope>NUCLEOTIDE SEQUENCE</scope>
    <source>
        <strain evidence="5">1719</strain>
    </source>
</reference>
<feature type="non-terminal residue" evidence="5">
    <location>
        <position position="403"/>
    </location>
</feature>
<comment type="caution">
    <text evidence="5">The sequence shown here is derived from an EMBL/GenBank/DDBJ whole genome shotgun (WGS) entry which is preliminary data.</text>
</comment>
<dbReference type="InterPro" id="IPR039426">
    <property type="entry name" value="TonB-dep_rcpt-like"/>
</dbReference>
<keyword evidence="2" id="KW-0472">Membrane</keyword>
<dbReference type="Gene3D" id="2.170.130.10">
    <property type="entry name" value="TonB-dependent receptor, plug domain"/>
    <property type="match status" value="1"/>
</dbReference>
<gene>
    <name evidence="5" type="ORF">H9853_01465</name>
</gene>
<proteinExistence type="inferred from homology"/>
<dbReference type="Pfam" id="PF07715">
    <property type="entry name" value="Plug"/>
    <property type="match status" value="1"/>
</dbReference>
<dbReference type="GO" id="GO:0044718">
    <property type="term" value="P:siderophore transmembrane transport"/>
    <property type="evidence" value="ECO:0007669"/>
    <property type="project" value="TreeGrafter"/>
</dbReference>
<dbReference type="InterPro" id="IPR037066">
    <property type="entry name" value="Plug_dom_sf"/>
</dbReference>
<evidence type="ECO:0000313" key="5">
    <source>
        <dbReference type="EMBL" id="HIX53666.1"/>
    </source>
</evidence>
<feature type="signal peptide" evidence="3">
    <location>
        <begin position="1"/>
        <end position="21"/>
    </location>
</feature>
<evidence type="ECO:0000313" key="6">
    <source>
        <dbReference type="Proteomes" id="UP000824156"/>
    </source>
</evidence>
<dbReference type="GO" id="GO:0009279">
    <property type="term" value="C:cell outer membrane"/>
    <property type="evidence" value="ECO:0007669"/>
    <property type="project" value="UniProtKB-SubCell"/>
</dbReference>
<keyword evidence="2" id="KW-0813">Transport</keyword>
<dbReference type="Proteomes" id="UP000824156">
    <property type="component" value="Unassembled WGS sequence"/>
</dbReference>
<dbReference type="EMBL" id="DXEZ01000039">
    <property type="protein sequence ID" value="HIX53666.1"/>
    <property type="molecule type" value="Genomic_DNA"/>
</dbReference>